<dbReference type="AlphaFoldDB" id="A0AAD3HB81"/>
<evidence type="ECO:0000313" key="2">
    <source>
        <dbReference type="Proteomes" id="UP001054902"/>
    </source>
</evidence>
<gene>
    <name evidence="1" type="ORF">CTEN210_13661</name>
</gene>
<dbReference type="EMBL" id="BLLK01000057">
    <property type="protein sequence ID" value="GFH57185.1"/>
    <property type="molecule type" value="Genomic_DNA"/>
</dbReference>
<reference evidence="1 2" key="1">
    <citation type="journal article" date="2021" name="Sci. Rep.">
        <title>The genome of the diatom Chaetoceros tenuissimus carries an ancient integrated fragment of an extant virus.</title>
        <authorList>
            <person name="Hongo Y."/>
            <person name="Kimura K."/>
            <person name="Takaki Y."/>
            <person name="Yoshida Y."/>
            <person name="Baba S."/>
            <person name="Kobayashi G."/>
            <person name="Nagasaki K."/>
            <person name="Hano T."/>
            <person name="Tomaru Y."/>
        </authorList>
    </citation>
    <scope>NUCLEOTIDE SEQUENCE [LARGE SCALE GENOMIC DNA]</scope>
    <source>
        <strain evidence="1 2">NIES-3715</strain>
    </source>
</reference>
<sequence>MSTPSATLSFIADLIMDQFGPDLDFLKEKYESNANLSTLFDQGKRHYVEFLVALIESLQCNKANVFAIQLQLLPPLHVDVLWKFHCLELKRYRIFEENVLTAFGEHRHNTDLKHLDYCCADDERDKKVRTEMTKNFYILYKLKFENPDEVRVRKKYRLKYFPTPNPLIRQDSSVSPHLESALKEENLVPIQMNSAFIASLLKDDYIASLLKVDAKNSRKLKKKIEAISSMQVEMIKKLEGKNFEDILSLIEKCQEMQEVIKRLRQRSTFIKRCIEFLKKQCSETDSAKLEPAMNEKDLALIVIKQKERQRVGVQHNHMVIIRSSK</sequence>
<comment type="caution">
    <text evidence="1">The sequence shown here is derived from an EMBL/GenBank/DDBJ whole genome shotgun (WGS) entry which is preliminary data.</text>
</comment>
<dbReference type="Proteomes" id="UP001054902">
    <property type="component" value="Unassembled WGS sequence"/>
</dbReference>
<keyword evidence="2" id="KW-1185">Reference proteome</keyword>
<protein>
    <submittedName>
        <fullName evidence="1">Uncharacterized protein</fullName>
    </submittedName>
</protein>
<accession>A0AAD3HB81</accession>
<organism evidence="1 2">
    <name type="scientific">Chaetoceros tenuissimus</name>
    <dbReference type="NCBI Taxonomy" id="426638"/>
    <lineage>
        <taxon>Eukaryota</taxon>
        <taxon>Sar</taxon>
        <taxon>Stramenopiles</taxon>
        <taxon>Ochrophyta</taxon>
        <taxon>Bacillariophyta</taxon>
        <taxon>Coscinodiscophyceae</taxon>
        <taxon>Chaetocerotophycidae</taxon>
        <taxon>Chaetocerotales</taxon>
        <taxon>Chaetocerotaceae</taxon>
        <taxon>Chaetoceros</taxon>
    </lineage>
</organism>
<evidence type="ECO:0000313" key="1">
    <source>
        <dbReference type="EMBL" id="GFH57185.1"/>
    </source>
</evidence>
<name>A0AAD3HB81_9STRA</name>
<proteinExistence type="predicted"/>